<feature type="binding site" evidence="8">
    <location>
        <position position="201"/>
    </location>
    <ligand>
        <name>ATP</name>
        <dbReference type="ChEBI" id="CHEBI:30616"/>
    </ligand>
</feature>
<gene>
    <name evidence="8" type="primary">ydiU</name>
    <name evidence="8" type="synonym">selO</name>
    <name evidence="9" type="ORF">GCM10011387_03430</name>
</gene>
<dbReference type="AlphaFoldDB" id="A0A916U1N0"/>
<feature type="active site" description="Proton acceptor" evidence="8">
    <location>
        <position position="269"/>
    </location>
</feature>
<feature type="binding site" evidence="8">
    <location>
        <position position="103"/>
    </location>
    <ligand>
        <name>ATP</name>
        <dbReference type="ChEBI" id="CHEBI:30616"/>
    </ligand>
</feature>
<organism evidence="9 10">
    <name type="scientific">Pedobacter quisquiliarum</name>
    <dbReference type="NCBI Taxonomy" id="1834438"/>
    <lineage>
        <taxon>Bacteria</taxon>
        <taxon>Pseudomonadati</taxon>
        <taxon>Bacteroidota</taxon>
        <taxon>Sphingobacteriia</taxon>
        <taxon>Sphingobacteriales</taxon>
        <taxon>Sphingobacteriaceae</taxon>
        <taxon>Pedobacter</taxon>
    </lineage>
</organism>
<keyword evidence="7 8" id="KW-0460">Magnesium</keyword>
<keyword evidence="6 8" id="KW-0067">ATP-binding</keyword>
<dbReference type="GO" id="GO:0030145">
    <property type="term" value="F:manganese ion binding"/>
    <property type="evidence" value="ECO:0007669"/>
    <property type="project" value="UniProtKB-UniRule"/>
</dbReference>
<name>A0A916U1N0_9SPHI</name>
<comment type="cofactor">
    <cofactor evidence="8">
        <name>Mg(2+)</name>
        <dbReference type="ChEBI" id="CHEBI:18420"/>
    </cofactor>
    <cofactor evidence="8">
        <name>Mn(2+)</name>
        <dbReference type="ChEBI" id="CHEBI:29035"/>
    </cofactor>
</comment>
<reference evidence="9" key="1">
    <citation type="journal article" date="2014" name="Int. J. Syst. Evol. Microbiol.">
        <title>Complete genome sequence of Corynebacterium casei LMG S-19264T (=DSM 44701T), isolated from a smear-ripened cheese.</title>
        <authorList>
            <consortium name="US DOE Joint Genome Institute (JGI-PGF)"/>
            <person name="Walter F."/>
            <person name="Albersmeier A."/>
            <person name="Kalinowski J."/>
            <person name="Ruckert C."/>
        </authorList>
    </citation>
    <scope>NUCLEOTIDE SEQUENCE</scope>
    <source>
        <strain evidence="9">CGMCC 1.15343</strain>
    </source>
</reference>
<evidence type="ECO:0000313" key="9">
    <source>
        <dbReference type="EMBL" id="GGC53215.1"/>
    </source>
</evidence>
<evidence type="ECO:0000256" key="7">
    <source>
        <dbReference type="ARBA" id="ARBA00022842"/>
    </source>
</evidence>
<keyword evidence="8" id="KW-0464">Manganese</keyword>
<feature type="binding site" evidence="8">
    <location>
        <position position="194"/>
    </location>
    <ligand>
        <name>ATP</name>
        <dbReference type="ChEBI" id="CHEBI:30616"/>
    </ligand>
</feature>
<dbReference type="GO" id="GO:0005524">
    <property type="term" value="F:ATP binding"/>
    <property type="evidence" value="ECO:0007669"/>
    <property type="project" value="UniProtKB-UniRule"/>
</dbReference>
<comment type="catalytic activity">
    <reaction evidence="8">
        <text>L-histidyl-[protein] + UTP = N(tele)-(5'-uridylyl)-L-histidyl-[protein] + diphosphate</text>
        <dbReference type="Rhea" id="RHEA:83891"/>
        <dbReference type="Rhea" id="RHEA-COMP:9745"/>
        <dbReference type="Rhea" id="RHEA-COMP:20239"/>
        <dbReference type="ChEBI" id="CHEBI:29979"/>
        <dbReference type="ChEBI" id="CHEBI:33019"/>
        <dbReference type="ChEBI" id="CHEBI:46398"/>
        <dbReference type="ChEBI" id="CHEBI:233474"/>
    </reaction>
</comment>
<evidence type="ECO:0000256" key="1">
    <source>
        <dbReference type="ARBA" id="ARBA00009747"/>
    </source>
</evidence>
<comment type="catalytic activity">
    <reaction evidence="8">
        <text>L-tyrosyl-[protein] + UTP = O-(5'-uridylyl)-L-tyrosyl-[protein] + diphosphate</text>
        <dbReference type="Rhea" id="RHEA:83887"/>
        <dbReference type="Rhea" id="RHEA-COMP:10136"/>
        <dbReference type="Rhea" id="RHEA-COMP:20238"/>
        <dbReference type="ChEBI" id="CHEBI:33019"/>
        <dbReference type="ChEBI" id="CHEBI:46398"/>
        <dbReference type="ChEBI" id="CHEBI:46858"/>
        <dbReference type="ChEBI" id="CHEBI:90602"/>
    </reaction>
</comment>
<evidence type="ECO:0000256" key="5">
    <source>
        <dbReference type="ARBA" id="ARBA00022741"/>
    </source>
</evidence>
<feature type="binding site" evidence="8">
    <location>
        <position position="270"/>
    </location>
    <ligand>
        <name>Mg(2+)</name>
        <dbReference type="ChEBI" id="CHEBI:18420"/>
    </ligand>
</feature>
<feature type="binding site" evidence="8">
    <location>
        <position position="279"/>
    </location>
    <ligand>
        <name>ATP</name>
        <dbReference type="ChEBI" id="CHEBI:30616"/>
    </ligand>
</feature>
<keyword evidence="5 8" id="KW-0547">Nucleotide-binding</keyword>
<evidence type="ECO:0000256" key="3">
    <source>
        <dbReference type="ARBA" id="ARBA00022695"/>
    </source>
</evidence>
<keyword evidence="3 8" id="KW-0548">Nucleotidyltransferase</keyword>
<evidence type="ECO:0000256" key="6">
    <source>
        <dbReference type="ARBA" id="ARBA00022840"/>
    </source>
</evidence>
<keyword evidence="10" id="KW-1185">Reference proteome</keyword>
<feature type="binding site" evidence="8">
    <location>
        <position position="279"/>
    </location>
    <ligand>
        <name>Mg(2+)</name>
        <dbReference type="ChEBI" id="CHEBI:18420"/>
    </ligand>
</feature>
<feature type="binding site" evidence="8">
    <location>
        <position position="101"/>
    </location>
    <ligand>
        <name>ATP</name>
        <dbReference type="ChEBI" id="CHEBI:30616"/>
    </ligand>
</feature>
<keyword evidence="4 8" id="KW-0479">Metal-binding</keyword>
<keyword evidence="2 8" id="KW-0808">Transferase</keyword>
<dbReference type="EC" id="2.7.7.-" evidence="8"/>
<evidence type="ECO:0000256" key="4">
    <source>
        <dbReference type="ARBA" id="ARBA00022723"/>
    </source>
</evidence>
<feature type="binding site" evidence="8">
    <location>
        <position position="136"/>
    </location>
    <ligand>
        <name>ATP</name>
        <dbReference type="ChEBI" id="CHEBI:30616"/>
    </ligand>
</feature>
<sequence length="518" mass="58105">MEPIHSKIFKNRFVEHFPGDQSGSTKPRQTPGVLYSATRPTPVASPKLIAWSNELAATLGIAAPEEQDVAILGGNLTTESMQSYAACYAGHQFGNWAGQLGDGRAITLGEWETPAGESWELQLKGAGPTAYSRRADGRAVLRSSVREYLMSEAMHHLGVPTTRALSLVSTGDKVVRDMFYNGNPQYEPGAIVARMAPSFIRFGSFEMLAARQELEQLKTLTDWTIDKYYPHLTGENRMLDWMAEIVSRTVTMIVEWMRVGFVHGVMNTDNMSILGLTIDYGPYGFVDNYDPEFTPNTTDLPGRRYAFGKQASVAYWNLGRLANAIAPLITDTEKLVAIIEGYEDIFWSKYSLMMAQKLGLDELLPEDHVLLQELEKMLVSIQPDMTIFYQLLITLPPTLESPEDIETFFKPALYNELTPAERRGLQQFISLYLARLATNTIDEAQRTAQMKAVNPRFILRNYLLHLAITDLEKGDDAMFKKLEQALKDPYGHGADEFFKTRPFWASDQPGCSMLSCSS</sequence>
<evidence type="ECO:0000256" key="2">
    <source>
        <dbReference type="ARBA" id="ARBA00022679"/>
    </source>
</evidence>
<dbReference type="InterPro" id="IPR003846">
    <property type="entry name" value="SelO"/>
</dbReference>
<dbReference type="EMBL" id="BMIL01000001">
    <property type="protein sequence ID" value="GGC53215.1"/>
    <property type="molecule type" value="Genomic_DNA"/>
</dbReference>
<protein>
    <recommendedName>
        <fullName evidence="8">Protein nucleotidyltransferase YdiU</fullName>
        <ecNumber evidence="8">2.7.7.-</ecNumber>
    </recommendedName>
    <alternativeName>
        <fullName evidence="8">Protein adenylyltransferase YdiU</fullName>
        <ecNumber evidence="8">2.7.7.108</ecNumber>
    </alternativeName>
    <alternativeName>
        <fullName evidence="8">Protein uridylyltransferase YdiU</fullName>
        <ecNumber evidence="8">2.7.7.-</ecNumber>
    </alternativeName>
</protein>
<comment type="catalytic activity">
    <reaction evidence="8">
        <text>L-threonyl-[protein] + ATP = 3-O-(5'-adenylyl)-L-threonyl-[protein] + diphosphate</text>
        <dbReference type="Rhea" id="RHEA:54292"/>
        <dbReference type="Rhea" id="RHEA-COMP:11060"/>
        <dbReference type="Rhea" id="RHEA-COMP:13847"/>
        <dbReference type="ChEBI" id="CHEBI:30013"/>
        <dbReference type="ChEBI" id="CHEBI:30616"/>
        <dbReference type="ChEBI" id="CHEBI:33019"/>
        <dbReference type="ChEBI" id="CHEBI:138113"/>
        <dbReference type="EC" id="2.7.7.108"/>
    </reaction>
</comment>
<dbReference type="PANTHER" id="PTHR32057:SF14">
    <property type="entry name" value="PROTEIN ADENYLYLTRANSFERASE SELO, MITOCHONDRIAL"/>
    <property type="match status" value="1"/>
</dbReference>
<comment type="similarity">
    <text evidence="1 8">Belongs to the SELO family.</text>
</comment>
<dbReference type="Pfam" id="PF02696">
    <property type="entry name" value="SelO"/>
    <property type="match status" value="1"/>
</dbReference>
<dbReference type="Proteomes" id="UP000651668">
    <property type="component" value="Unassembled WGS sequence"/>
</dbReference>
<dbReference type="GO" id="GO:0000287">
    <property type="term" value="F:magnesium ion binding"/>
    <property type="evidence" value="ECO:0007669"/>
    <property type="project" value="UniProtKB-UniRule"/>
</dbReference>
<proteinExistence type="inferred from homology"/>
<feature type="binding site" evidence="8">
    <location>
        <position position="124"/>
    </location>
    <ligand>
        <name>ATP</name>
        <dbReference type="ChEBI" id="CHEBI:30616"/>
    </ligand>
</feature>
<comment type="caution">
    <text evidence="9">The sequence shown here is derived from an EMBL/GenBank/DDBJ whole genome shotgun (WGS) entry which is preliminary data.</text>
</comment>
<comment type="catalytic activity">
    <reaction evidence="8">
        <text>L-seryl-[protein] + UTP = O-(5'-uridylyl)-L-seryl-[protein] + diphosphate</text>
        <dbReference type="Rhea" id="RHEA:64604"/>
        <dbReference type="Rhea" id="RHEA-COMP:9863"/>
        <dbReference type="Rhea" id="RHEA-COMP:16635"/>
        <dbReference type="ChEBI" id="CHEBI:29999"/>
        <dbReference type="ChEBI" id="CHEBI:33019"/>
        <dbReference type="ChEBI" id="CHEBI:46398"/>
        <dbReference type="ChEBI" id="CHEBI:156051"/>
    </reaction>
</comment>
<dbReference type="GO" id="GO:0070733">
    <property type="term" value="F:AMPylase activity"/>
    <property type="evidence" value="ECO:0007669"/>
    <property type="project" value="UniProtKB-EC"/>
</dbReference>
<feature type="binding site" evidence="8">
    <location>
        <position position="137"/>
    </location>
    <ligand>
        <name>ATP</name>
        <dbReference type="ChEBI" id="CHEBI:30616"/>
    </ligand>
</feature>
<comment type="catalytic activity">
    <reaction evidence="8">
        <text>L-tyrosyl-[protein] + ATP = O-(5'-adenylyl)-L-tyrosyl-[protein] + diphosphate</text>
        <dbReference type="Rhea" id="RHEA:54288"/>
        <dbReference type="Rhea" id="RHEA-COMP:10136"/>
        <dbReference type="Rhea" id="RHEA-COMP:13846"/>
        <dbReference type="ChEBI" id="CHEBI:30616"/>
        <dbReference type="ChEBI" id="CHEBI:33019"/>
        <dbReference type="ChEBI" id="CHEBI:46858"/>
        <dbReference type="ChEBI" id="CHEBI:83624"/>
        <dbReference type="EC" id="2.7.7.108"/>
    </reaction>
</comment>
<comment type="function">
    <text evidence="8">Nucleotidyltransferase involved in the post-translational modification of proteins. It can catalyze the addition of adenosine monophosphate (AMP) or uridine monophosphate (UMP) to a protein, resulting in modifications known as AMPylation and UMPylation.</text>
</comment>
<comment type="catalytic activity">
    <reaction evidence="8">
        <text>L-seryl-[protein] + ATP = 3-O-(5'-adenylyl)-L-seryl-[protein] + diphosphate</text>
        <dbReference type="Rhea" id="RHEA:58120"/>
        <dbReference type="Rhea" id="RHEA-COMP:9863"/>
        <dbReference type="Rhea" id="RHEA-COMP:15073"/>
        <dbReference type="ChEBI" id="CHEBI:29999"/>
        <dbReference type="ChEBI" id="CHEBI:30616"/>
        <dbReference type="ChEBI" id="CHEBI:33019"/>
        <dbReference type="ChEBI" id="CHEBI:142516"/>
        <dbReference type="EC" id="2.7.7.108"/>
    </reaction>
</comment>
<feature type="binding site" evidence="8">
    <location>
        <position position="104"/>
    </location>
    <ligand>
        <name>ATP</name>
        <dbReference type="ChEBI" id="CHEBI:30616"/>
    </ligand>
</feature>
<dbReference type="HAMAP" id="MF_00692">
    <property type="entry name" value="SelO"/>
    <property type="match status" value="1"/>
</dbReference>
<dbReference type="EC" id="2.7.7.108" evidence="8"/>
<evidence type="ECO:0000256" key="8">
    <source>
        <dbReference type="HAMAP-Rule" id="MF_00692"/>
    </source>
</evidence>
<accession>A0A916U1N0</accession>
<dbReference type="RefSeq" id="WP_188625093.1">
    <property type="nucleotide sequence ID" value="NZ_BMIL01000001.1"/>
</dbReference>
<reference evidence="9" key="2">
    <citation type="submission" date="2020-09" db="EMBL/GenBank/DDBJ databases">
        <authorList>
            <person name="Sun Q."/>
            <person name="Zhou Y."/>
        </authorList>
    </citation>
    <scope>NUCLEOTIDE SEQUENCE</scope>
    <source>
        <strain evidence="9">CGMCC 1.15343</strain>
    </source>
</reference>
<dbReference type="NCBIfam" id="NF000658">
    <property type="entry name" value="PRK00029.1"/>
    <property type="match status" value="1"/>
</dbReference>
<evidence type="ECO:0000313" key="10">
    <source>
        <dbReference type="Proteomes" id="UP000651668"/>
    </source>
</evidence>
<dbReference type="PANTHER" id="PTHR32057">
    <property type="entry name" value="PROTEIN ADENYLYLTRANSFERASE SELO, MITOCHONDRIAL"/>
    <property type="match status" value="1"/>
</dbReference>